<dbReference type="GO" id="GO:0045504">
    <property type="term" value="F:dynein heavy chain binding"/>
    <property type="evidence" value="ECO:0007669"/>
    <property type="project" value="TreeGrafter"/>
</dbReference>
<keyword evidence="9" id="KW-0505">Motor protein</keyword>
<proteinExistence type="inferred from homology"/>
<evidence type="ECO:0000313" key="12">
    <source>
        <dbReference type="EMBL" id="KAK3256100.1"/>
    </source>
</evidence>
<evidence type="ECO:0000256" key="6">
    <source>
        <dbReference type="ARBA" id="ARBA00022737"/>
    </source>
</evidence>
<reference evidence="12 13" key="1">
    <citation type="journal article" date="2015" name="Genome Biol. Evol.">
        <title>Comparative Genomics of a Bacterivorous Green Alga Reveals Evolutionary Causalities and Consequences of Phago-Mixotrophic Mode of Nutrition.</title>
        <authorList>
            <person name="Burns J.A."/>
            <person name="Paasch A."/>
            <person name="Narechania A."/>
            <person name="Kim E."/>
        </authorList>
    </citation>
    <scope>NUCLEOTIDE SEQUENCE [LARGE SCALE GENOMIC DNA]</scope>
    <source>
        <strain evidence="12 13">PLY_AMNH</strain>
    </source>
</reference>
<gene>
    <name evidence="12" type="ORF">CYMTET_34753</name>
</gene>
<keyword evidence="11" id="KW-0966">Cell projection</keyword>
<dbReference type="GO" id="GO:0003341">
    <property type="term" value="P:cilium movement"/>
    <property type="evidence" value="ECO:0007669"/>
    <property type="project" value="TreeGrafter"/>
</dbReference>
<accession>A0AAE0KPV8</accession>
<name>A0AAE0KPV8_9CHLO</name>
<protein>
    <submittedName>
        <fullName evidence="12">Dynein, 70 kDa intermediate chain, flagellar outer arm</fullName>
    </submittedName>
</protein>
<dbReference type="GO" id="GO:0045503">
    <property type="term" value="F:dynein light chain binding"/>
    <property type="evidence" value="ECO:0007669"/>
    <property type="project" value="TreeGrafter"/>
</dbReference>
<sequence>METIYYMYTKQRKEFGRHPNFSDEAPGILFEILPEREVKLDLIERNPCVANVQVVPEMSEHEVNTEKVVFKNTGQFHKEGGWPKDIDPTEVEHTLRYRKKVEKDEDYLHAIAKLGGQTEELVKQNNAVDIYEEYFEGHPDLESSEKPYANTLLVFRDPSPIKRAITHFSCLGHTAHGGIAAPNLSMRTYNTQ</sequence>
<dbReference type="GO" id="GO:0005874">
    <property type="term" value="C:microtubule"/>
    <property type="evidence" value="ECO:0007669"/>
    <property type="project" value="UniProtKB-KW"/>
</dbReference>
<evidence type="ECO:0000256" key="1">
    <source>
        <dbReference type="ARBA" id="ARBA00004430"/>
    </source>
</evidence>
<keyword evidence="7" id="KW-0243">Dynein</keyword>
<keyword evidence="6" id="KW-0677">Repeat</keyword>
<keyword evidence="3" id="KW-0963">Cytoplasm</keyword>
<keyword evidence="10" id="KW-0206">Cytoskeleton</keyword>
<keyword evidence="8" id="KW-0969">Cilium</keyword>
<evidence type="ECO:0000256" key="10">
    <source>
        <dbReference type="ARBA" id="ARBA00023212"/>
    </source>
</evidence>
<keyword evidence="13" id="KW-1185">Reference proteome</keyword>
<evidence type="ECO:0000256" key="3">
    <source>
        <dbReference type="ARBA" id="ARBA00022490"/>
    </source>
</evidence>
<evidence type="ECO:0000256" key="11">
    <source>
        <dbReference type="ARBA" id="ARBA00023273"/>
    </source>
</evidence>
<keyword evidence="12" id="KW-0282">Flagellum</keyword>
<evidence type="ECO:0000256" key="4">
    <source>
        <dbReference type="ARBA" id="ARBA00022574"/>
    </source>
</evidence>
<keyword evidence="4" id="KW-0853">WD repeat</keyword>
<comment type="caution">
    <text evidence="12">The sequence shown here is derived from an EMBL/GenBank/DDBJ whole genome shotgun (WGS) entry which is preliminary data.</text>
</comment>
<dbReference type="EMBL" id="LGRX02021971">
    <property type="protein sequence ID" value="KAK3256100.1"/>
    <property type="molecule type" value="Genomic_DNA"/>
</dbReference>
<dbReference type="AlphaFoldDB" id="A0AAE0KPV8"/>
<organism evidence="12 13">
    <name type="scientific">Cymbomonas tetramitiformis</name>
    <dbReference type="NCBI Taxonomy" id="36881"/>
    <lineage>
        <taxon>Eukaryota</taxon>
        <taxon>Viridiplantae</taxon>
        <taxon>Chlorophyta</taxon>
        <taxon>Pyramimonadophyceae</taxon>
        <taxon>Pyramimonadales</taxon>
        <taxon>Pyramimonadaceae</taxon>
        <taxon>Cymbomonas</taxon>
    </lineage>
</organism>
<dbReference type="PANTHER" id="PTHR12442:SF7">
    <property type="entry name" value="DYNEIN AXONEMAL INTERMEDIATE CHAIN 2"/>
    <property type="match status" value="1"/>
</dbReference>
<evidence type="ECO:0000256" key="2">
    <source>
        <dbReference type="ARBA" id="ARBA00011059"/>
    </source>
</evidence>
<evidence type="ECO:0000313" key="13">
    <source>
        <dbReference type="Proteomes" id="UP001190700"/>
    </source>
</evidence>
<keyword evidence="5" id="KW-0493">Microtubule</keyword>
<evidence type="ECO:0000256" key="7">
    <source>
        <dbReference type="ARBA" id="ARBA00023017"/>
    </source>
</evidence>
<comment type="similarity">
    <text evidence="2">Belongs to the dynein intermediate chain family.</text>
</comment>
<evidence type="ECO:0000256" key="9">
    <source>
        <dbReference type="ARBA" id="ARBA00023175"/>
    </source>
</evidence>
<comment type="subcellular location">
    <subcellularLocation>
        <location evidence="1">Cytoplasm</location>
        <location evidence="1">Cytoskeleton</location>
        <location evidence="1">Cilium axoneme</location>
    </subcellularLocation>
</comment>
<dbReference type="GO" id="GO:0036157">
    <property type="term" value="C:outer dynein arm"/>
    <property type="evidence" value="ECO:0007669"/>
    <property type="project" value="TreeGrafter"/>
</dbReference>
<dbReference type="PANTHER" id="PTHR12442">
    <property type="entry name" value="DYNEIN INTERMEDIATE CHAIN"/>
    <property type="match status" value="1"/>
</dbReference>
<evidence type="ECO:0000256" key="5">
    <source>
        <dbReference type="ARBA" id="ARBA00022701"/>
    </source>
</evidence>
<dbReference type="InterPro" id="IPR050687">
    <property type="entry name" value="Dynein_IC"/>
</dbReference>
<dbReference type="GO" id="GO:0036158">
    <property type="term" value="P:outer dynein arm assembly"/>
    <property type="evidence" value="ECO:0007669"/>
    <property type="project" value="TreeGrafter"/>
</dbReference>
<evidence type="ECO:0000256" key="8">
    <source>
        <dbReference type="ARBA" id="ARBA00023069"/>
    </source>
</evidence>
<dbReference type="Proteomes" id="UP001190700">
    <property type="component" value="Unassembled WGS sequence"/>
</dbReference>